<dbReference type="STRING" id="988480.A0A075AZ88"/>
<dbReference type="GO" id="GO:0005509">
    <property type="term" value="F:calcium ion binding"/>
    <property type="evidence" value="ECO:0007669"/>
    <property type="project" value="InterPro"/>
</dbReference>
<dbReference type="OrthoDB" id="191686at2759"/>
<dbReference type="Pfam" id="PF13499">
    <property type="entry name" value="EF-hand_7"/>
    <property type="match status" value="1"/>
</dbReference>
<reference evidence="11" key="3">
    <citation type="submission" date="2018-08" db="EMBL/GenBank/DDBJ databases">
        <title>Leveraging single-cell genomics to expand the Fungal Tree of Life.</title>
        <authorList>
            <consortium name="DOE Joint Genome Institute"/>
            <person name="Ahrendt S.R."/>
            <person name="Quandt C.A."/>
            <person name="Ciobanu D."/>
            <person name="Clum A."/>
            <person name="Salamov A."/>
            <person name="Andreopoulos B."/>
            <person name="Cheng J.-F."/>
            <person name="Woyke T."/>
            <person name="Pelin A."/>
            <person name="Henrissat B."/>
            <person name="Reynolds N."/>
            <person name="Benny G.L."/>
            <person name="Smith M.E."/>
            <person name="James T.Y."/>
            <person name="Grigoriev I.V."/>
        </authorList>
    </citation>
    <scope>NUCLEOTIDE SEQUENCE</scope>
    <source>
        <strain evidence="11">CSF55</strain>
    </source>
</reference>
<evidence type="ECO:0000256" key="2">
    <source>
        <dbReference type="ARBA" id="ARBA00022707"/>
    </source>
</evidence>
<keyword evidence="4" id="KW-0677">Repeat</keyword>
<evidence type="ECO:0000256" key="7">
    <source>
        <dbReference type="ARBA" id="ARBA00071944"/>
    </source>
</evidence>
<keyword evidence="12" id="KW-1185">Reference proteome</keyword>
<feature type="transmembrane region" description="Helical" evidence="8">
    <location>
        <begin position="46"/>
        <end position="71"/>
    </location>
</feature>
<evidence type="ECO:0000256" key="3">
    <source>
        <dbReference type="ARBA" id="ARBA00022723"/>
    </source>
</evidence>
<gene>
    <name evidence="10" type="ORF">O9G_004664</name>
    <name evidence="11" type="ORF">ROZALSC1DRAFT_28876</name>
</gene>
<dbReference type="AlphaFoldDB" id="A0A075AZ88"/>
<evidence type="ECO:0000256" key="1">
    <source>
        <dbReference type="ARBA" id="ARBA00006049"/>
    </source>
</evidence>
<dbReference type="SUPFAM" id="SSF47473">
    <property type="entry name" value="EF-hand"/>
    <property type="match status" value="1"/>
</dbReference>
<evidence type="ECO:0000256" key="8">
    <source>
        <dbReference type="SAM" id="Phobius"/>
    </source>
</evidence>
<dbReference type="Gene3D" id="1.10.238.10">
    <property type="entry name" value="EF-hand"/>
    <property type="match status" value="1"/>
</dbReference>
<reference evidence="10 12" key="1">
    <citation type="journal article" date="2013" name="Curr. Biol.">
        <title>Shared signatures of parasitism and phylogenomics unite Cryptomycota and microsporidia.</title>
        <authorList>
            <person name="James T.Y."/>
            <person name="Pelin A."/>
            <person name="Bonen L."/>
            <person name="Ahrendt S."/>
            <person name="Sain D."/>
            <person name="Corradi N."/>
            <person name="Stajich J.E."/>
        </authorList>
    </citation>
    <scope>NUCLEOTIDE SEQUENCE [LARGE SCALE GENOMIC DNA]</scope>
    <source>
        <strain evidence="10">CSF55</strain>
        <strain evidence="10">CSF55</strain>
    </source>
</reference>
<comment type="similarity">
    <text evidence="1">Belongs to the recoverin family.</text>
</comment>
<accession>A0A075AZ88</accession>
<dbReference type="PANTHER" id="PTHR23055">
    <property type="entry name" value="CALCIUM BINDING PROTEINS"/>
    <property type="match status" value="1"/>
</dbReference>
<organism evidence="10 12">
    <name type="scientific">Rozella allomycis (strain CSF55)</name>
    <dbReference type="NCBI Taxonomy" id="988480"/>
    <lineage>
        <taxon>Eukaryota</taxon>
        <taxon>Fungi</taxon>
        <taxon>Fungi incertae sedis</taxon>
        <taxon>Cryptomycota</taxon>
        <taxon>Cryptomycota incertae sedis</taxon>
        <taxon>Rozella</taxon>
    </lineage>
</organism>
<evidence type="ECO:0000259" key="9">
    <source>
        <dbReference type="PROSITE" id="PS50222"/>
    </source>
</evidence>
<dbReference type="FunFam" id="1.10.238.10:FF:000009">
    <property type="entry name" value="Visinin-like protein 1"/>
    <property type="match status" value="1"/>
</dbReference>
<evidence type="ECO:0000313" key="11">
    <source>
        <dbReference type="EMBL" id="RKP19549.1"/>
    </source>
</evidence>
<keyword evidence="6" id="KW-0449">Lipoprotein</keyword>
<dbReference type="HOGENOM" id="CLU_966932_0_0_1"/>
<keyword evidence="3" id="KW-0479">Metal-binding</keyword>
<dbReference type="Pfam" id="PF13202">
    <property type="entry name" value="EF-hand_5"/>
    <property type="match status" value="1"/>
</dbReference>
<evidence type="ECO:0000256" key="4">
    <source>
        <dbReference type="ARBA" id="ARBA00022737"/>
    </source>
</evidence>
<dbReference type="InterPro" id="IPR002048">
    <property type="entry name" value="EF_hand_dom"/>
</dbReference>
<evidence type="ECO:0000313" key="13">
    <source>
        <dbReference type="Proteomes" id="UP000281549"/>
    </source>
</evidence>
<dbReference type="Proteomes" id="UP000030755">
    <property type="component" value="Unassembled WGS sequence"/>
</dbReference>
<reference evidence="13" key="2">
    <citation type="journal article" date="2018" name="Nat. Microbiol.">
        <title>Leveraging single-cell genomics to expand the fungal tree of life.</title>
        <authorList>
            <person name="Ahrendt S.R."/>
            <person name="Quandt C.A."/>
            <person name="Ciobanu D."/>
            <person name="Clum A."/>
            <person name="Salamov A."/>
            <person name="Andreopoulos B."/>
            <person name="Cheng J.F."/>
            <person name="Woyke T."/>
            <person name="Pelin A."/>
            <person name="Henrissat B."/>
            <person name="Reynolds N.K."/>
            <person name="Benny G.L."/>
            <person name="Smith M.E."/>
            <person name="James T.Y."/>
            <person name="Grigoriev I.V."/>
        </authorList>
    </citation>
    <scope>NUCLEOTIDE SEQUENCE [LARGE SCALE GENOMIC DNA]</scope>
    <source>
        <strain evidence="13">CSF55</strain>
    </source>
</reference>
<keyword evidence="2" id="KW-0519">Myristate</keyword>
<dbReference type="SMART" id="SM00054">
    <property type="entry name" value="EFh"/>
    <property type="match status" value="3"/>
</dbReference>
<evidence type="ECO:0000313" key="10">
    <source>
        <dbReference type="EMBL" id="EPZ35459.1"/>
    </source>
</evidence>
<keyword evidence="8" id="KW-1133">Transmembrane helix</keyword>
<dbReference type="PANTHER" id="PTHR23055:SF178">
    <property type="entry name" value="NEUROCALCIN HOMOLOG"/>
    <property type="match status" value="1"/>
</dbReference>
<evidence type="ECO:0000313" key="12">
    <source>
        <dbReference type="Proteomes" id="UP000030755"/>
    </source>
</evidence>
<dbReference type="PROSITE" id="PS50222">
    <property type="entry name" value="EF_HAND_2"/>
    <property type="match status" value="3"/>
</dbReference>
<keyword evidence="5" id="KW-0106">Calcium</keyword>
<feature type="domain" description="EF-hand" evidence="9">
    <location>
        <begin position="158"/>
        <end position="193"/>
    </location>
</feature>
<dbReference type="EMBL" id="KE560831">
    <property type="protein sequence ID" value="EPZ35459.1"/>
    <property type="molecule type" value="Genomic_DNA"/>
</dbReference>
<evidence type="ECO:0000256" key="6">
    <source>
        <dbReference type="ARBA" id="ARBA00023288"/>
    </source>
</evidence>
<dbReference type="InterPro" id="IPR028846">
    <property type="entry name" value="Recoverin"/>
</dbReference>
<keyword evidence="8" id="KW-0812">Transmembrane</keyword>
<feature type="domain" description="EF-hand" evidence="9">
    <location>
        <begin position="194"/>
        <end position="229"/>
    </location>
</feature>
<evidence type="ECO:0000256" key="5">
    <source>
        <dbReference type="ARBA" id="ARBA00022837"/>
    </source>
</evidence>
<protein>
    <recommendedName>
        <fullName evidence="7">Calcium-binding protein NCS-1</fullName>
    </recommendedName>
</protein>
<dbReference type="CDD" id="cd00051">
    <property type="entry name" value="EFh"/>
    <property type="match status" value="2"/>
</dbReference>
<dbReference type="PRINTS" id="PR00450">
    <property type="entry name" value="RECOVERIN"/>
</dbReference>
<keyword evidence="8" id="KW-0472">Membrane</keyword>
<proteinExistence type="inferred from homology"/>
<dbReference type="InterPro" id="IPR018247">
    <property type="entry name" value="EF_Hand_1_Ca_BS"/>
</dbReference>
<dbReference type="InterPro" id="IPR011992">
    <property type="entry name" value="EF-hand-dom_pair"/>
</dbReference>
<dbReference type="Proteomes" id="UP000281549">
    <property type="component" value="Unassembled WGS sequence"/>
</dbReference>
<name>A0A075AZ88_ROZAC</name>
<dbReference type="PROSITE" id="PS00018">
    <property type="entry name" value="EF_HAND_1"/>
    <property type="match status" value="3"/>
</dbReference>
<feature type="domain" description="EF-hand" evidence="9">
    <location>
        <begin position="242"/>
        <end position="277"/>
    </location>
</feature>
<dbReference type="EMBL" id="ML005205">
    <property type="protein sequence ID" value="RKP19549.1"/>
    <property type="molecule type" value="Genomic_DNA"/>
</dbReference>
<sequence length="288" mass="33250">MNGYTTCFDVAVIKSELPFEFKVEPLSITKSVALYRILHLINPAQFMPIGIITIYGLTCLAVIATLSYHFLSTQWHLKSIYRDYKEQRKWVQVIVNSPTSKFMNFKDKQNVPTNKGLKLVDSKELGNWYKAFLQDAPNGYLSKTDLYMVYQQFFPFSDAIPFADHVFRLLDVNRNGRIEYVEFIKALSTLSRGTLDEKIEMSFRLYDVDGDGYVSKDDMRMIIDAVHKMVSDIIRNSQRDETVSGRITRLFTEMDKDGDNKLSYDEFKTGAREDPSILQAISIYDGLL</sequence>